<dbReference type="EMBL" id="CAJGYO010000010">
    <property type="protein sequence ID" value="CAD6257309.1"/>
    <property type="molecule type" value="Genomic_DNA"/>
</dbReference>
<name>A0A811QMU2_9POAL</name>
<evidence type="ECO:0000256" key="2">
    <source>
        <dbReference type="SAM" id="Phobius"/>
    </source>
</evidence>
<evidence type="ECO:0000256" key="1">
    <source>
        <dbReference type="SAM" id="MobiDB-lite"/>
    </source>
</evidence>
<gene>
    <name evidence="3" type="ORF">NCGR_LOCUS40794</name>
</gene>
<feature type="region of interest" description="Disordered" evidence="1">
    <location>
        <begin position="48"/>
        <end position="68"/>
    </location>
</feature>
<dbReference type="AlphaFoldDB" id="A0A811QMU2"/>
<evidence type="ECO:0000313" key="3">
    <source>
        <dbReference type="EMBL" id="CAD6257309.1"/>
    </source>
</evidence>
<sequence length="192" mass="21014">MSAAGRDSPVSRSAPPTPRRQRAPVADELGVRAAPRRSVASLLWAPAAAPALPPPPPPPPPRGSIDACQSRSSVDWLHRRRQLILLAGAMASVAVSFIEVMRRRRKYSAQQFARLHDAIVGLASAVRAATAPVEPHPDLYPTVMGIPGFIEEQLLAVLFYLNQGRPRGMMFLAMSEPHRVLWIEQILAKQEL</sequence>
<evidence type="ECO:0000313" key="4">
    <source>
        <dbReference type="Proteomes" id="UP000604825"/>
    </source>
</evidence>
<accession>A0A811QMU2</accession>
<feature type="region of interest" description="Disordered" evidence="1">
    <location>
        <begin position="1"/>
        <end position="30"/>
    </location>
</feature>
<dbReference type="OrthoDB" id="10450827at2759"/>
<organism evidence="3 4">
    <name type="scientific">Miscanthus lutarioriparius</name>
    <dbReference type="NCBI Taxonomy" id="422564"/>
    <lineage>
        <taxon>Eukaryota</taxon>
        <taxon>Viridiplantae</taxon>
        <taxon>Streptophyta</taxon>
        <taxon>Embryophyta</taxon>
        <taxon>Tracheophyta</taxon>
        <taxon>Spermatophyta</taxon>
        <taxon>Magnoliopsida</taxon>
        <taxon>Liliopsida</taxon>
        <taxon>Poales</taxon>
        <taxon>Poaceae</taxon>
        <taxon>PACMAD clade</taxon>
        <taxon>Panicoideae</taxon>
        <taxon>Andropogonodae</taxon>
        <taxon>Andropogoneae</taxon>
        <taxon>Saccharinae</taxon>
        <taxon>Miscanthus</taxon>
    </lineage>
</organism>
<protein>
    <submittedName>
        <fullName evidence="3">Uncharacterized protein</fullName>
    </submittedName>
</protein>
<dbReference type="PANTHER" id="PTHR47127">
    <property type="entry name" value="10A19I.15"/>
    <property type="match status" value="1"/>
</dbReference>
<keyword evidence="2" id="KW-0472">Membrane</keyword>
<proteinExistence type="predicted"/>
<feature type="transmembrane region" description="Helical" evidence="2">
    <location>
        <begin position="83"/>
        <end position="101"/>
    </location>
</feature>
<keyword evidence="2" id="KW-1133">Transmembrane helix</keyword>
<feature type="compositionally biased region" description="Pro residues" evidence="1">
    <location>
        <begin position="51"/>
        <end position="62"/>
    </location>
</feature>
<comment type="caution">
    <text evidence="3">The sequence shown here is derived from an EMBL/GenBank/DDBJ whole genome shotgun (WGS) entry which is preliminary data.</text>
</comment>
<keyword evidence="4" id="KW-1185">Reference proteome</keyword>
<keyword evidence="2" id="KW-0812">Transmembrane</keyword>
<reference evidence="3" key="1">
    <citation type="submission" date="2020-10" db="EMBL/GenBank/DDBJ databases">
        <authorList>
            <person name="Han B."/>
            <person name="Lu T."/>
            <person name="Zhao Q."/>
            <person name="Huang X."/>
            <person name="Zhao Y."/>
        </authorList>
    </citation>
    <scope>NUCLEOTIDE SEQUENCE</scope>
</reference>
<dbReference type="Proteomes" id="UP000604825">
    <property type="component" value="Unassembled WGS sequence"/>
</dbReference>